<reference evidence="3 4" key="1">
    <citation type="submission" date="2014-03" db="EMBL/GenBank/DDBJ databases">
        <title>Draft Genome Sequences of Four Burkholderia Strains.</title>
        <authorList>
            <person name="Liu X.Y."/>
            <person name="Li C.X."/>
            <person name="Xu J.H."/>
        </authorList>
    </citation>
    <scope>NUCLEOTIDE SEQUENCE [LARGE SCALE GENOMIC DNA]</scope>
    <source>
        <strain evidence="3 4">DSM 50014</strain>
    </source>
</reference>
<dbReference type="PANTHER" id="PTHR33606:SF3">
    <property type="entry name" value="PROTEIN YCII"/>
    <property type="match status" value="1"/>
</dbReference>
<sequence>MHFTVYCLDHDNMVERRLAHYEAHKAYLAKAPIRTIMSGPLLAGDQQTMIGSFFLYEADDIAEVMRFNSSDPFNEAGIWRTVDIRPFLKRVDNR</sequence>
<proteinExistence type="inferred from homology"/>
<dbReference type="STRING" id="60547.GCA_000751215_02509"/>
<dbReference type="SUPFAM" id="SSF54909">
    <property type="entry name" value="Dimeric alpha+beta barrel"/>
    <property type="match status" value="1"/>
</dbReference>
<dbReference type="AlphaFoldDB" id="A0A069Q1T8"/>
<dbReference type="Gene3D" id="3.30.70.1060">
    <property type="entry name" value="Dimeric alpha+beta barrel"/>
    <property type="match status" value="1"/>
</dbReference>
<evidence type="ECO:0000256" key="1">
    <source>
        <dbReference type="ARBA" id="ARBA00007689"/>
    </source>
</evidence>
<dbReference type="Proteomes" id="UP000027466">
    <property type="component" value="Unassembled WGS sequence"/>
</dbReference>
<organism evidence="3 4">
    <name type="scientific">Caballeronia glathei</name>
    <dbReference type="NCBI Taxonomy" id="60547"/>
    <lineage>
        <taxon>Bacteria</taxon>
        <taxon>Pseudomonadati</taxon>
        <taxon>Pseudomonadota</taxon>
        <taxon>Betaproteobacteria</taxon>
        <taxon>Burkholderiales</taxon>
        <taxon>Burkholderiaceae</taxon>
        <taxon>Caballeronia</taxon>
    </lineage>
</organism>
<dbReference type="PANTHER" id="PTHR33606">
    <property type="entry name" value="PROTEIN YCII"/>
    <property type="match status" value="1"/>
</dbReference>
<evidence type="ECO:0000313" key="3">
    <source>
        <dbReference type="EMBL" id="KDR43696.1"/>
    </source>
</evidence>
<name>A0A069Q1T8_9BURK</name>
<protein>
    <recommendedName>
        <fullName evidence="2">YCII-related domain-containing protein</fullName>
    </recommendedName>
</protein>
<dbReference type="RefSeq" id="WP_035930832.1">
    <property type="nucleotide sequence ID" value="NZ_CADFFX010000001.1"/>
</dbReference>
<evidence type="ECO:0000313" key="4">
    <source>
        <dbReference type="Proteomes" id="UP000027466"/>
    </source>
</evidence>
<dbReference type="EMBL" id="JFHC01000006">
    <property type="protein sequence ID" value="KDR43696.1"/>
    <property type="molecule type" value="Genomic_DNA"/>
</dbReference>
<evidence type="ECO:0000259" key="2">
    <source>
        <dbReference type="Pfam" id="PF03795"/>
    </source>
</evidence>
<dbReference type="InterPro" id="IPR011008">
    <property type="entry name" value="Dimeric_a/b-barrel"/>
</dbReference>
<dbReference type="Pfam" id="PF03795">
    <property type="entry name" value="YCII"/>
    <property type="match status" value="1"/>
</dbReference>
<comment type="caution">
    <text evidence="3">The sequence shown here is derived from an EMBL/GenBank/DDBJ whole genome shotgun (WGS) entry which is preliminary data.</text>
</comment>
<dbReference type="InterPro" id="IPR051807">
    <property type="entry name" value="Sec-metab_biosynth-assoc"/>
</dbReference>
<gene>
    <name evidence="3" type="ORF">BG61_32910</name>
</gene>
<feature type="domain" description="YCII-related" evidence="2">
    <location>
        <begin position="1"/>
        <end position="87"/>
    </location>
</feature>
<comment type="similarity">
    <text evidence="1">Belongs to the YciI family.</text>
</comment>
<dbReference type="InterPro" id="IPR005545">
    <property type="entry name" value="YCII"/>
</dbReference>
<keyword evidence="4" id="KW-1185">Reference proteome</keyword>
<accession>A0A069Q1T8</accession>